<dbReference type="AlphaFoldDB" id="A0A125W7P4"/>
<gene>
    <name evidence="2" type="ORF">HMPREF9498_01126</name>
</gene>
<dbReference type="Pfam" id="PF26363">
    <property type="entry name" value="Phospholipase-like"/>
    <property type="match status" value="1"/>
</dbReference>
<sequence length="465" mass="52532">MDNYRKFSEIVYGVEKETTNSGNVIKYKGAKYLVIDTIDTDKDTLGYEHELRSNSMQAMTVAEIKDEYKSYKDSKLKEIKGYPQSVINQNLTIVYAGTKSWQDWKTNFREIGFNDKHQAGAFQSALTYASQIERQYSPEAGYTINTTGHSLGGAEAIYVAVLKGYNAITYGAAGSGLTDEQIKNYKGQIINFYDTSDAVTSSFVTGGQGKIPFYSFGVDNYSGVIVGWVKKTFGHDLDMFEIDDAGNYIDKFGDIAVYSDGHGGVAIEQTILAQQILENKNRIRGLETYDGTNPETLAEINRLKKENKWLQEQLKQFNQLNELRVSLTASGGGLSSNERIYLEDSQALAVVKVAASQFDVAMEECLHIYKKVMQELQEDWENGLQLIQRHTPELSYAEMREAMDQVQCTKQTMVDQDLEYFQKKFSKINRIRTSFVQLTQQITAKINELVQRDQELANQLKGALT</sequence>
<dbReference type="HOGENOM" id="CLU_035306_1_0_9"/>
<dbReference type="InterPro" id="IPR029058">
    <property type="entry name" value="AB_hydrolase_fold"/>
</dbReference>
<dbReference type="SUPFAM" id="SSF53474">
    <property type="entry name" value="alpha/beta-Hydrolases"/>
    <property type="match status" value="1"/>
</dbReference>
<dbReference type="Gene3D" id="3.40.50.1820">
    <property type="entry name" value="alpha/beta hydrolase"/>
    <property type="match status" value="1"/>
</dbReference>
<dbReference type="EMBL" id="AEBR01000030">
    <property type="protein sequence ID" value="EFM83218.1"/>
    <property type="molecule type" value="Genomic_DNA"/>
</dbReference>
<reference evidence="2 3" key="1">
    <citation type="submission" date="2010-07" db="EMBL/GenBank/DDBJ databases">
        <authorList>
            <person name="Sid Ahmed O."/>
        </authorList>
    </citation>
    <scope>NUCLEOTIDE SEQUENCE [LARGE SCALE GENOMIC DNA]</scope>
    <source>
        <strain evidence="2 3">TX4248</strain>
    </source>
</reference>
<evidence type="ECO:0000256" key="1">
    <source>
        <dbReference type="SAM" id="Coils"/>
    </source>
</evidence>
<protein>
    <recommendedName>
        <fullName evidence="4">Triacylglycerol lipase</fullName>
    </recommendedName>
</protein>
<accession>A0A125W7P4</accession>
<comment type="caution">
    <text evidence="2">The sequence shown here is derived from an EMBL/GenBank/DDBJ whole genome shotgun (WGS) entry which is preliminary data.</text>
</comment>
<evidence type="ECO:0000313" key="2">
    <source>
        <dbReference type="EMBL" id="EFM83218.1"/>
    </source>
</evidence>
<dbReference type="Proteomes" id="UP000004846">
    <property type="component" value="Unassembled WGS sequence"/>
</dbReference>
<name>A0A125W7P4_ENTFL</name>
<feature type="coiled-coil region" evidence="1">
    <location>
        <begin position="293"/>
        <end position="320"/>
    </location>
</feature>
<dbReference type="RefSeq" id="WP_002356098.1">
    <property type="nucleotide sequence ID" value="NZ_GL454434.1"/>
</dbReference>
<evidence type="ECO:0000313" key="3">
    <source>
        <dbReference type="Proteomes" id="UP000004846"/>
    </source>
</evidence>
<organism evidence="2 3">
    <name type="scientific">Enterococcus faecalis TX4248</name>
    <dbReference type="NCBI Taxonomy" id="749495"/>
    <lineage>
        <taxon>Bacteria</taxon>
        <taxon>Bacillati</taxon>
        <taxon>Bacillota</taxon>
        <taxon>Bacilli</taxon>
        <taxon>Lactobacillales</taxon>
        <taxon>Enterococcaceae</taxon>
        <taxon>Enterococcus</taxon>
    </lineage>
</organism>
<proteinExistence type="predicted"/>
<keyword evidence="1" id="KW-0175">Coiled coil</keyword>
<evidence type="ECO:0008006" key="4">
    <source>
        <dbReference type="Google" id="ProtNLM"/>
    </source>
</evidence>